<feature type="domain" description="C3H1-type" evidence="7">
    <location>
        <begin position="76"/>
        <end position="108"/>
    </location>
</feature>
<dbReference type="GO" id="GO:0003729">
    <property type="term" value="F:mRNA binding"/>
    <property type="evidence" value="ECO:0007669"/>
    <property type="project" value="InterPro"/>
</dbReference>
<feature type="domain" description="C3H1-type" evidence="7">
    <location>
        <begin position="116"/>
        <end position="143"/>
    </location>
</feature>
<dbReference type="InterPro" id="IPR000571">
    <property type="entry name" value="Znf_CCCH"/>
</dbReference>
<dbReference type="PANTHER" id="PTHR12547:SF18">
    <property type="entry name" value="PROTEIN TIS11"/>
    <property type="match status" value="1"/>
</dbReference>
<sequence>MESRLWQELQAAQHPSAVAATLPVTGVPMKGVILANRKTIFHKTRLCPRLTSGSCHLGARCNFAHTEHELRPAPNLDKTKLCPSVLHPGTACPANAKGETCRFAHSKAEIRHTTNMFKTNMCLKWIRGKCKKEAQCNHAHGHQELKYYRAVAMASGGRDFARESEATMSRRRKQGGAVGAVGGGNAASTSRLSLLKETVGGSTRERASGRSSRNNGNSREQQPPKNSCESVNAALAALYEELLKGASRREAIYGSAGGVGTPLQDDSTTATDELSDFSSFSSRGLSEALCSAPAPTTTVNFGSCGGPLHASASDVFSTTAPSSCAGTPTASLSSNNDLKLEVDRLLLLRALAGESGGLLMGACDPQEEERNQAAATAAAGNLTTERDSMRQLEANLARLCLGDVTARHYPDPPPGFEHLQQQHAVVDLERLATADGFD</sequence>
<feature type="region of interest" description="Disordered" evidence="6">
    <location>
        <begin position="255"/>
        <end position="277"/>
    </location>
</feature>
<keyword evidence="9" id="KW-1185">Reference proteome</keyword>
<dbReference type="RefSeq" id="XP_013333221.1">
    <property type="nucleotide sequence ID" value="XM_013477767.1"/>
</dbReference>
<name>U6M4I7_EIMMA</name>
<dbReference type="InterPro" id="IPR045877">
    <property type="entry name" value="ZFP36-like"/>
</dbReference>
<dbReference type="PROSITE" id="PS50103">
    <property type="entry name" value="ZF_C3H1"/>
    <property type="match status" value="3"/>
</dbReference>
<dbReference type="SUPFAM" id="SSF90229">
    <property type="entry name" value="CCCH zinc finger"/>
    <property type="match status" value="2"/>
</dbReference>
<dbReference type="GO" id="GO:0008270">
    <property type="term" value="F:zinc ion binding"/>
    <property type="evidence" value="ECO:0007669"/>
    <property type="project" value="UniProtKB-KW"/>
</dbReference>
<dbReference type="Pfam" id="PF00642">
    <property type="entry name" value="zf-CCCH"/>
    <property type="match status" value="1"/>
</dbReference>
<dbReference type="GeneID" id="25336009"/>
<evidence type="ECO:0000256" key="5">
    <source>
        <dbReference type="PROSITE-ProRule" id="PRU00723"/>
    </source>
</evidence>
<feature type="zinc finger region" description="C3H1-type" evidence="5">
    <location>
        <begin position="76"/>
        <end position="108"/>
    </location>
</feature>
<feature type="region of interest" description="Disordered" evidence="6">
    <location>
        <begin position="191"/>
        <end position="228"/>
    </location>
</feature>
<keyword evidence="3 5" id="KW-0863">Zinc-finger</keyword>
<dbReference type="VEuPathDB" id="ToxoDB:EMWEY_00020230"/>
<keyword evidence="2" id="KW-0677">Repeat</keyword>
<dbReference type="SMART" id="SM00356">
    <property type="entry name" value="ZnF_C3H1"/>
    <property type="match status" value="3"/>
</dbReference>
<reference evidence="8" key="1">
    <citation type="submission" date="2013-10" db="EMBL/GenBank/DDBJ databases">
        <title>Genomic analysis of the causative agents of coccidiosis in chickens.</title>
        <authorList>
            <person name="Reid A.J."/>
            <person name="Blake D."/>
            <person name="Billington K."/>
            <person name="Browne H."/>
            <person name="Dunn M."/>
            <person name="Hung S."/>
            <person name="Kawahara F."/>
            <person name="Miranda-Saavedra D."/>
            <person name="Mourier T."/>
            <person name="Nagra H."/>
            <person name="Otto T.D."/>
            <person name="Rawlings N."/>
            <person name="Sanchez A."/>
            <person name="Sanders M."/>
            <person name="Subramaniam C."/>
            <person name="Tay Y."/>
            <person name="Dear P."/>
            <person name="Doerig C."/>
            <person name="Gruber A."/>
            <person name="Parkinson J."/>
            <person name="Shirley M."/>
            <person name="Wan K.L."/>
            <person name="Berriman M."/>
            <person name="Tomley F."/>
            <person name="Pain A."/>
        </authorList>
    </citation>
    <scope>NUCLEOTIDE SEQUENCE [LARGE SCALE GENOMIC DNA]</scope>
    <source>
        <strain evidence="8">Weybridge</strain>
    </source>
</reference>
<protein>
    <submittedName>
        <fullName evidence="8">Zinc finger (CCCH type) protein, putative</fullName>
    </submittedName>
</protein>
<evidence type="ECO:0000256" key="3">
    <source>
        <dbReference type="ARBA" id="ARBA00022771"/>
    </source>
</evidence>
<feature type="compositionally biased region" description="Low complexity" evidence="6">
    <location>
        <begin position="209"/>
        <end position="219"/>
    </location>
</feature>
<dbReference type="OrthoDB" id="415459at2759"/>
<gene>
    <name evidence="8" type="ORF">EMWEY_00020230</name>
</gene>
<evidence type="ECO:0000256" key="6">
    <source>
        <dbReference type="SAM" id="MobiDB-lite"/>
    </source>
</evidence>
<feature type="domain" description="C3H1-type" evidence="7">
    <location>
        <begin position="41"/>
        <end position="68"/>
    </location>
</feature>
<keyword evidence="1 5" id="KW-0479">Metal-binding</keyword>
<dbReference type="Gene3D" id="4.10.1000.10">
    <property type="entry name" value="Zinc finger, CCCH-type"/>
    <property type="match status" value="3"/>
</dbReference>
<dbReference type="OMA" id="WIRGKCK"/>
<feature type="zinc finger region" description="C3H1-type" evidence="5">
    <location>
        <begin position="41"/>
        <end position="68"/>
    </location>
</feature>
<dbReference type="AlphaFoldDB" id="U6M4I7"/>
<keyword evidence="4 5" id="KW-0862">Zinc</keyword>
<evidence type="ECO:0000313" key="8">
    <source>
        <dbReference type="EMBL" id="CDJ56570.1"/>
    </source>
</evidence>
<evidence type="ECO:0000259" key="7">
    <source>
        <dbReference type="PROSITE" id="PS50103"/>
    </source>
</evidence>
<reference evidence="8" key="2">
    <citation type="submission" date="2013-10" db="EMBL/GenBank/DDBJ databases">
        <authorList>
            <person name="Aslett M."/>
        </authorList>
    </citation>
    <scope>NUCLEOTIDE SEQUENCE [LARGE SCALE GENOMIC DNA]</scope>
    <source>
        <strain evidence="8">Weybridge</strain>
    </source>
</reference>
<dbReference type="PANTHER" id="PTHR12547">
    <property type="entry name" value="CCCH ZINC FINGER/TIS11-RELATED"/>
    <property type="match status" value="1"/>
</dbReference>
<evidence type="ECO:0000313" key="9">
    <source>
        <dbReference type="Proteomes" id="UP000030763"/>
    </source>
</evidence>
<evidence type="ECO:0000256" key="4">
    <source>
        <dbReference type="ARBA" id="ARBA00022833"/>
    </source>
</evidence>
<proteinExistence type="predicted"/>
<evidence type="ECO:0000256" key="1">
    <source>
        <dbReference type="ARBA" id="ARBA00022723"/>
    </source>
</evidence>
<dbReference type="Proteomes" id="UP000030763">
    <property type="component" value="Unassembled WGS sequence"/>
</dbReference>
<dbReference type="InterPro" id="IPR036855">
    <property type="entry name" value="Znf_CCCH_sf"/>
</dbReference>
<evidence type="ECO:0000256" key="2">
    <source>
        <dbReference type="ARBA" id="ARBA00022737"/>
    </source>
</evidence>
<organism evidence="8 9">
    <name type="scientific">Eimeria maxima</name>
    <name type="common">Coccidian parasite</name>
    <dbReference type="NCBI Taxonomy" id="5804"/>
    <lineage>
        <taxon>Eukaryota</taxon>
        <taxon>Sar</taxon>
        <taxon>Alveolata</taxon>
        <taxon>Apicomplexa</taxon>
        <taxon>Conoidasida</taxon>
        <taxon>Coccidia</taxon>
        <taxon>Eucoccidiorida</taxon>
        <taxon>Eimeriorina</taxon>
        <taxon>Eimeriidae</taxon>
        <taxon>Eimeria</taxon>
    </lineage>
</organism>
<accession>U6M4I7</accession>
<feature type="zinc finger region" description="C3H1-type" evidence="5">
    <location>
        <begin position="116"/>
        <end position="143"/>
    </location>
</feature>
<dbReference type="EMBL" id="HG718996">
    <property type="protein sequence ID" value="CDJ56570.1"/>
    <property type="molecule type" value="Genomic_DNA"/>
</dbReference>